<feature type="transmembrane region" description="Helical" evidence="1">
    <location>
        <begin position="36"/>
        <end position="59"/>
    </location>
</feature>
<keyword evidence="1" id="KW-1133">Transmembrane helix</keyword>
<evidence type="ECO:0000313" key="2">
    <source>
        <dbReference type="EMBL" id="HCJ98498.1"/>
    </source>
</evidence>
<evidence type="ECO:0000256" key="1">
    <source>
        <dbReference type="SAM" id="Phobius"/>
    </source>
</evidence>
<dbReference type="RefSeq" id="WP_278430127.1">
    <property type="nucleotide sequence ID" value="NZ_DPSM01000001.1"/>
</dbReference>
<organism evidence="2 3">
    <name type="scientific">Serratia grimesii</name>
    <dbReference type="NCBI Taxonomy" id="82995"/>
    <lineage>
        <taxon>Bacteria</taxon>
        <taxon>Pseudomonadati</taxon>
        <taxon>Pseudomonadota</taxon>
        <taxon>Gammaproteobacteria</taxon>
        <taxon>Enterobacterales</taxon>
        <taxon>Yersiniaceae</taxon>
        <taxon>Serratia</taxon>
    </lineage>
</organism>
<gene>
    <name evidence="2" type="ORF">DHV72_00505</name>
</gene>
<keyword evidence="1" id="KW-0812">Transmembrane</keyword>
<dbReference type="AlphaFoldDB" id="A0A9C7V686"/>
<keyword evidence="1" id="KW-0472">Membrane</keyword>
<proteinExistence type="predicted"/>
<name>A0A9C7V686_9GAMM</name>
<dbReference type="EMBL" id="DPSM01000001">
    <property type="protein sequence ID" value="HCJ98498.1"/>
    <property type="molecule type" value="Genomic_DNA"/>
</dbReference>
<reference evidence="2 3" key="1">
    <citation type="journal article" date="2018" name="Nat. Biotechnol.">
        <title>A standardized bacterial taxonomy based on genome phylogeny substantially revises the tree of life.</title>
        <authorList>
            <person name="Parks D.H."/>
            <person name="Chuvochina M."/>
            <person name="Waite D.W."/>
            <person name="Rinke C."/>
            <person name="Skarshewski A."/>
            <person name="Chaumeil P.A."/>
            <person name="Hugenholtz P."/>
        </authorList>
    </citation>
    <scope>NUCLEOTIDE SEQUENCE [LARGE SCALE GENOMIC DNA]</scope>
    <source>
        <strain evidence="2">UBA11264</strain>
    </source>
</reference>
<protein>
    <submittedName>
        <fullName evidence="2">Uncharacterized protein</fullName>
    </submittedName>
</protein>
<sequence>MSSRLLSYLKYSLLALAAPALWALQAWINGRLGALLVSPLPLLLVFGAAGTVLACGLALRSRPGLGGSSQQTPSSPAPREQRLRDIVRAHKIMLAGERRTFVVLNAQPQQGCYPPVDDETPRVQDLASREIGAFPLLEVQSNLLVQGNEEDAGLWWSLLDEFGTAAPQGVVLVIGAEQLLGFSAEQRHAMALVWRQRLTELACRWGGGCPCKFW</sequence>
<evidence type="ECO:0000313" key="3">
    <source>
        <dbReference type="Proteomes" id="UP000262210"/>
    </source>
</evidence>
<comment type="caution">
    <text evidence="2">The sequence shown here is derived from an EMBL/GenBank/DDBJ whole genome shotgun (WGS) entry which is preliminary data.</text>
</comment>
<accession>A0A9C7V686</accession>
<dbReference type="Proteomes" id="UP000262210">
    <property type="component" value="Unassembled WGS sequence"/>
</dbReference>